<dbReference type="EMBL" id="WQNF01000006">
    <property type="protein sequence ID" value="MVT65773.1"/>
    <property type="molecule type" value="Genomic_DNA"/>
</dbReference>
<comment type="function">
    <text evidence="1 3">Catalyzes the reaction of cyanate with bicarbonate to produce ammonia and carbon dioxide.</text>
</comment>
<evidence type="ECO:0000256" key="3">
    <source>
        <dbReference type="HAMAP-Rule" id="MF_00535"/>
    </source>
</evidence>
<comment type="catalytic activity">
    <reaction evidence="3">
        <text>cyanate + hydrogencarbonate + 3 H(+) = NH4(+) + 2 CO2</text>
        <dbReference type="Rhea" id="RHEA:11120"/>
        <dbReference type="ChEBI" id="CHEBI:15378"/>
        <dbReference type="ChEBI" id="CHEBI:16526"/>
        <dbReference type="ChEBI" id="CHEBI:17544"/>
        <dbReference type="ChEBI" id="CHEBI:28938"/>
        <dbReference type="ChEBI" id="CHEBI:29195"/>
        <dbReference type="EC" id="4.2.1.104"/>
    </reaction>
</comment>
<dbReference type="InterPro" id="IPR008076">
    <property type="entry name" value="Cyanase"/>
</dbReference>
<name>A0A0R3CPY3_9BRAD</name>
<comment type="similarity">
    <text evidence="3">Belongs to the cyanase family.</text>
</comment>
<dbReference type="PRINTS" id="PR01693">
    <property type="entry name" value="CYANASE"/>
</dbReference>
<dbReference type="Pfam" id="PF21291">
    <property type="entry name" value="CYNS_N"/>
    <property type="match status" value="1"/>
</dbReference>
<comment type="caution">
    <text evidence="4">The sequence shown here is derived from an EMBL/GenBank/DDBJ whole genome shotgun (WGS) entry which is preliminary data.</text>
</comment>
<accession>A0A0R3CPY3</accession>
<dbReference type="PANTHER" id="PTHR34186:SF2">
    <property type="entry name" value="CYANATE HYDRATASE"/>
    <property type="match status" value="1"/>
</dbReference>
<evidence type="ECO:0000256" key="1">
    <source>
        <dbReference type="ARBA" id="ARBA00003561"/>
    </source>
</evidence>
<dbReference type="RefSeq" id="WP_050387665.1">
    <property type="nucleotide sequence ID" value="NZ_LFIQ01000120.1"/>
</dbReference>
<dbReference type="GO" id="GO:0008824">
    <property type="term" value="F:cyanate hydratase activity"/>
    <property type="evidence" value="ECO:0007669"/>
    <property type="project" value="UniProtKB-UniRule"/>
</dbReference>
<evidence type="ECO:0000256" key="2">
    <source>
        <dbReference type="ARBA" id="ARBA00023239"/>
    </source>
</evidence>
<feature type="active site" evidence="3">
    <location>
        <position position="92"/>
    </location>
</feature>
<proteinExistence type="inferred from homology"/>
<keyword evidence="2 3" id="KW-0456">Lyase</keyword>
<dbReference type="InterPro" id="IPR003712">
    <property type="entry name" value="Cyanate_lyase_C"/>
</dbReference>
<dbReference type="PANTHER" id="PTHR34186">
    <property type="entry name" value="CYANATE HYDRATASE"/>
    <property type="match status" value="1"/>
</dbReference>
<dbReference type="Proteomes" id="UP000436468">
    <property type="component" value="Unassembled WGS sequence"/>
</dbReference>
<dbReference type="AlphaFoldDB" id="A0A0R3CPY3"/>
<dbReference type="SMART" id="SM01116">
    <property type="entry name" value="Cyanate_lyase"/>
    <property type="match status" value="1"/>
</dbReference>
<dbReference type="PIRSF" id="PIRSF001263">
    <property type="entry name" value="Cyanate_hydratas"/>
    <property type="match status" value="1"/>
</dbReference>
<dbReference type="HAMAP" id="MF_00535">
    <property type="entry name" value="Cyanate_hydrat"/>
    <property type="match status" value="1"/>
</dbReference>
<dbReference type="SUPFAM" id="SSF55234">
    <property type="entry name" value="Cyanase C-terminal domain"/>
    <property type="match status" value="1"/>
</dbReference>
<reference evidence="4 5" key="1">
    <citation type="submission" date="2019-12" db="EMBL/GenBank/DDBJ databases">
        <title>Draft genome sequences Bradyrhizobium cajani AMBPC1010, Bradyrhizobium pachyrhizi AMBPC1040 and Bradyrhizobium yuanmingense ALSPC3051, three plant growth promoting strains isolated from nodules of Cajanus cajan L. in Dominican Republic.</title>
        <authorList>
            <person name="Flores-Felix J.D."/>
            <person name="Araujo J."/>
            <person name="Diaz-Alcantara C."/>
            <person name="Gonzalez-Andres F."/>
            <person name="Velazquez E."/>
        </authorList>
    </citation>
    <scope>NUCLEOTIDE SEQUENCE [LARGE SCALE GENOMIC DNA]</scope>
    <source>
        <strain evidence="4 5">1040</strain>
    </source>
</reference>
<feature type="active site" evidence="3">
    <location>
        <position position="115"/>
    </location>
</feature>
<dbReference type="InterPro" id="IPR010982">
    <property type="entry name" value="Lambda_DNA-bd_dom_sf"/>
</dbReference>
<dbReference type="InterPro" id="IPR036581">
    <property type="entry name" value="Cyanate_lyase_C_sf"/>
</dbReference>
<sequence length="162" mass="18158">MKREDLTEKLLDIKREKGWSWKYICEKIGGYSDVLITGAILGQMKLTKPQAANAGELFGLSKAEIAMLNEVPMRGTGTPMPPTDPLIYRFYEMVMVNGPAWKALIEEEFGDGIMSAIDFDMALERVANPKGDRVKITMSGKFLPYKYYGASGNVPEYGFKEE</sequence>
<dbReference type="Gene3D" id="3.30.1160.10">
    <property type="entry name" value="Cyanate lyase, C-terminal domain"/>
    <property type="match status" value="1"/>
</dbReference>
<dbReference type="NCBIfam" id="TIGR00673">
    <property type="entry name" value="cynS"/>
    <property type="match status" value="1"/>
</dbReference>
<protein>
    <recommendedName>
        <fullName evidence="3">Cyanate hydratase</fullName>
        <shortName evidence="3">Cyanase</shortName>
        <ecNumber evidence="3">4.2.1.104</ecNumber>
    </recommendedName>
    <alternativeName>
        <fullName evidence="3">Cyanate hydrolase</fullName>
    </alternativeName>
    <alternativeName>
        <fullName evidence="3">Cyanate lyase</fullName>
    </alternativeName>
</protein>
<dbReference type="GO" id="GO:0003677">
    <property type="term" value="F:DNA binding"/>
    <property type="evidence" value="ECO:0007669"/>
    <property type="project" value="InterPro"/>
</dbReference>
<organism evidence="4 5">
    <name type="scientific">Bradyrhizobium pachyrhizi</name>
    <dbReference type="NCBI Taxonomy" id="280333"/>
    <lineage>
        <taxon>Bacteria</taxon>
        <taxon>Pseudomonadati</taxon>
        <taxon>Pseudomonadota</taxon>
        <taxon>Alphaproteobacteria</taxon>
        <taxon>Hyphomicrobiales</taxon>
        <taxon>Nitrobacteraceae</taxon>
        <taxon>Bradyrhizobium</taxon>
    </lineage>
</organism>
<dbReference type="Gene3D" id="1.10.260.40">
    <property type="entry name" value="lambda repressor-like DNA-binding domains"/>
    <property type="match status" value="1"/>
</dbReference>
<evidence type="ECO:0000313" key="5">
    <source>
        <dbReference type="Proteomes" id="UP000436468"/>
    </source>
</evidence>
<dbReference type="CDD" id="cd00559">
    <property type="entry name" value="Cyanase_C"/>
    <property type="match status" value="1"/>
</dbReference>
<gene>
    <name evidence="3 4" type="primary">cynS</name>
    <name evidence="4" type="ORF">GPL21_11705</name>
</gene>
<feature type="active site" evidence="3">
    <location>
        <position position="89"/>
    </location>
</feature>
<dbReference type="NCBIfam" id="NF002773">
    <property type="entry name" value="PRK02866.1"/>
    <property type="match status" value="1"/>
</dbReference>
<dbReference type="Pfam" id="PF02560">
    <property type="entry name" value="Cyanate_lyase"/>
    <property type="match status" value="1"/>
</dbReference>
<dbReference type="SUPFAM" id="SSF47413">
    <property type="entry name" value="lambda repressor-like DNA-binding domains"/>
    <property type="match status" value="1"/>
</dbReference>
<keyword evidence="5" id="KW-1185">Reference proteome</keyword>
<evidence type="ECO:0000313" key="4">
    <source>
        <dbReference type="EMBL" id="MVT65773.1"/>
    </source>
</evidence>
<dbReference type="InterPro" id="IPR048564">
    <property type="entry name" value="CYNS_N"/>
</dbReference>
<dbReference type="EC" id="4.2.1.104" evidence="3"/>